<dbReference type="InterPro" id="IPR012823">
    <property type="entry name" value="Flagell_FliJ"/>
</dbReference>
<reference evidence="13" key="1">
    <citation type="journal article" date="2019" name="Int. J. Syst. Evol. Microbiol.">
        <title>Halobacteriovorax valvorus sp. nov., a novel prokaryotic predator isolated from coastal seawater of China.</title>
        <authorList>
            <person name="Chen M.-X."/>
        </authorList>
    </citation>
    <scope>NUCLEOTIDE SEQUENCE [LARGE SCALE GENOMIC DNA]</scope>
    <source>
        <strain evidence="13">BL9</strain>
    </source>
</reference>
<keyword evidence="11" id="KW-0175">Coiled coil</keyword>
<dbReference type="Proteomes" id="UP000443582">
    <property type="component" value="Unassembled WGS sequence"/>
</dbReference>
<dbReference type="Pfam" id="PF02050">
    <property type="entry name" value="FliJ"/>
    <property type="match status" value="1"/>
</dbReference>
<evidence type="ECO:0000256" key="3">
    <source>
        <dbReference type="ARBA" id="ARBA00020392"/>
    </source>
</evidence>
<feature type="coiled-coil region" evidence="11">
    <location>
        <begin position="74"/>
        <end position="144"/>
    </location>
</feature>
<proteinExistence type="inferred from homology"/>
<comment type="similarity">
    <text evidence="2">Belongs to the FliJ family.</text>
</comment>
<evidence type="ECO:0000256" key="8">
    <source>
        <dbReference type="ARBA" id="ARBA00022927"/>
    </source>
</evidence>
<keyword evidence="10" id="KW-1006">Bacterial flagellum protein export</keyword>
<keyword evidence="7" id="KW-1005">Bacterial flagellum biogenesis</keyword>
<evidence type="ECO:0000256" key="5">
    <source>
        <dbReference type="ARBA" id="ARBA00022475"/>
    </source>
</evidence>
<keyword evidence="9" id="KW-0472">Membrane</keyword>
<evidence type="ECO:0000256" key="2">
    <source>
        <dbReference type="ARBA" id="ARBA00010004"/>
    </source>
</evidence>
<keyword evidence="4" id="KW-0813">Transport</keyword>
<keyword evidence="6" id="KW-0145">Chemotaxis</keyword>
<evidence type="ECO:0000256" key="10">
    <source>
        <dbReference type="ARBA" id="ARBA00023225"/>
    </source>
</evidence>
<evidence type="ECO:0000256" key="4">
    <source>
        <dbReference type="ARBA" id="ARBA00022448"/>
    </source>
</evidence>
<keyword evidence="13" id="KW-1185">Reference proteome</keyword>
<evidence type="ECO:0000313" key="12">
    <source>
        <dbReference type="EMBL" id="RZF22633.1"/>
    </source>
</evidence>
<comment type="caution">
    <text evidence="12">The sequence shown here is derived from an EMBL/GenBank/DDBJ whole genome shotgun (WGS) entry which is preliminary data.</text>
</comment>
<dbReference type="RefSeq" id="WP_114705578.1">
    <property type="nucleotide sequence ID" value="NZ_QDKL01000001.1"/>
</dbReference>
<evidence type="ECO:0000313" key="13">
    <source>
        <dbReference type="Proteomes" id="UP000443582"/>
    </source>
</evidence>
<protein>
    <recommendedName>
        <fullName evidence="3">Flagellar FliJ protein</fullName>
    </recommendedName>
</protein>
<keyword evidence="5" id="KW-1003">Cell membrane</keyword>
<keyword evidence="8" id="KW-0653">Protein transport</keyword>
<accession>A0ABY0II47</accession>
<organism evidence="12 13">
    <name type="scientific">Halobacteriovorax vibrionivorans</name>
    <dbReference type="NCBI Taxonomy" id="2152716"/>
    <lineage>
        <taxon>Bacteria</taxon>
        <taxon>Pseudomonadati</taxon>
        <taxon>Bdellovibrionota</taxon>
        <taxon>Bacteriovoracia</taxon>
        <taxon>Bacteriovoracales</taxon>
        <taxon>Halobacteriovoraceae</taxon>
        <taxon>Halobacteriovorax</taxon>
    </lineage>
</organism>
<evidence type="ECO:0000256" key="6">
    <source>
        <dbReference type="ARBA" id="ARBA00022500"/>
    </source>
</evidence>
<evidence type="ECO:0000256" key="11">
    <source>
        <dbReference type="SAM" id="Coils"/>
    </source>
</evidence>
<comment type="subcellular location">
    <subcellularLocation>
        <location evidence="1">Cell membrane</location>
        <topology evidence="1">Peripheral membrane protein</topology>
        <orientation evidence="1">Cytoplasmic side</orientation>
    </subcellularLocation>
</comment>
<gene>
    <name evidence="12" type="ORF">DAY19_02340</name>
</gene>
<dbReference type="Gene3D" id="1.10.287.1700">
    <property type="match status" value="1"/>
</dbReference>
<evidence type="ECO:0000256" key="9">
    <source>
        <dbReference type="ARBA" id="ARBA00023136"/>
    </source>
</evidence>
<dbReference type="InterPro" id="IPR053716">
    <property type="entry name" value="Flag_assembly_chemotaxis_eff"/>
</dbReference>
<dbReference type="EMBL" id="QDKL01000001">
    <property type="protein sequence ID" value="RZF22633.1"/>
    <property type="molecule type" value="Genomic_DNA"/>
</dbReference>
<sequence length="152" mass="17998">MRRKKFKLDGLLKLREFNEQRVKLELGQINSEKGRLLEKIAKCKQDIEETYKAQEAFLETYTPGRNAQFFPMFIQSKREEIKVLENQLHAVDRAYQEKIKELSVAKGEVKVIDNLKQDFETKQNKEIEKKRQEAIDELMMAKRHSKKLAGEL</sequence>
<name>A0ABY0II47_9BACT</name>
<evidence type="ECO:0000256" key="1">
    <source>
        <dbReference type="ARBA" id="ARBA00004413"/>
    </source>
</evidence>
<evidence type="ECO:0000256" key="7">
    <source>
        <dbReference type="ARBA" id="ARBA00022795"/>
    </source>
</evidence>